<evidence type="ECO:0000256" key="10">
    <source>
        <dbReference type="PIRSR" id="PIRSR005378-2"/>
    </source>
</evidence>
<comment type="similarity">
    <text evidence="1">Belongs to the RNA 3'-terminal cyclase family. Type 1 subfamily.</text>
</comment>
<dbReference type="AlphaFoldDB" id="A0AAD9J9T7"/>
<keyword evidence="5 10" id="KW-0547">Nucleotide-binding</keyword>
<feature type="domain" description="RNA 3'-terminal phosphate cyclase" evidence="11">
    <location>
        <begin position="17"/>
        <end position="306"/>
    </location>
</feature>
<feature type="binding site" evidence="10">
    <location>
        <begin position="262"/>
        <end position="266"/>
    </location>
    <ligand>
        <name>ATP</name>
        <dbReference type="ChEBI" id="CHEBI:30616"/>
    </ligand>
</feature>
<dbReference type="Proteomes" id="UP001208570">
    <property type="component" value="Unassembled WGS sequence"/>
</dbReference>
<evidence type="ECO:0000313" key="13">
    <source>
        <dbReference type="EMBL" id="KAK2148904.1"/>
    </source>
</evidence>
<feature type="domain" description="RNA 3'-terminal phosphate cyclase insert" evidence="12">
    <location>
        <begin position="152"/>
        <end position="253"/>
    </location>
</feature>
<protein>
    <recommendedName>
        <fullName evidence="3">RNA 3'-terminal phosphate cyclase</fullName>
        <ecNumber evidence="2">6.5.1.4</ecNumber>
    </recommendedName>
    <alternativeName>
        <fullName evidence="7">RNA terminal phosphate cyclase domain-containing protein 1</fullName>
    </alternativeName>
</protein>
<dbReference type="InterPro" id="IPR017770">
    <property type="entry name" value="RNA3'_term_phos_cyc_type_1"/>
</dbReference>
<dbReference type="InterPro" id="IPR020719">
    <property type="entry name" value="RNA3'_term_phos_cycl-like_CS"/>
</dbReference>
<dbReference type="GO" id="GO:0003963">
    <property type="term" value="F:RNA-3'-phosphate cyclase activity"/>
    <property type="evidence" value="ECO:0007669"/>
    <property type="project" value="UniProtKB-EC"/>
</dbReference>
<dbReference type="InterPro" id="IPR000228">
    <property type="entry name" value="RNA3'_term_phos_cyc"/>
</dbReference>
<dbReference type="PANTHER" id="PTHR11096:SF0">
    <property type="entry name" value="RNA 3'-TERMINAL PHOSPHATE CYCLASE"/>
    <property type="match status" value="1"/>
</dbReference>
<evidence type="ECO:0000256" key="5">
    <source>
        <dbReference type="ARBA" id="ARBA00022741"/>
    </source>
</evidence>
<evidence type="ECO:0000256" key="9">
    <source>
        <dbReference type="PIRSR" id="PIRSR005378-1"/>
    </source>
</evidence>
<proteinExistence type="inferred from homology"/>
<evidence type="ECO:0000256" key="3">
    <source>
        <dbReference type="ARBA" id="ARBA00021428"/>
    </source>
</evidence>
<evidence type="ECO:0000256" key="6">
    <source>
        <dbReference type="ARBA" id="ARBA00024481"/>
    </source>
</evidence>
<dbReference type="FunFam" id="3.30.360.20:FF:000002">
    <property type="entry name" value="RNA terminal phosphate cyclase-like 1"/>
    <property type="match status" value="1"/>
</dbReference>
<dbReference type="Gene3D" id="3.30.360.20">
    <property type="entry name" value="RNA 3'-terminal phosphate cyclase, insert domain"/>
    <property type="match status" value="1"/>
</dbReference>
<dbReference type="GO" id="GO:0005634">
    <property type="term" value="C:nucleus"/>
    <property type="evidence" value="ECO:0007669"/>
    <property type="project" value="TreeGrafter"/>
</dbReference>
<evidence type="ECO:0000313" key="14">
    <source>
        <dbReference type="Proteomes" id="UP001208570"/>
    </source>
</evidence>
<dbReference type="InterPro" id="IPR013792">
    <property type="entry name" value="RNA3'P_cycl/enolpyr_Trfase_a/b"/>
</dbReference>
<dbReference type="PANTHER" id="PTHR11096">
    <property type="entry name" value="RNA 3' TERMINAL PHOSPHATE CYCLASE"/>
    <property type="match status" value="1"/>
</dbReference>
<sequence>MVVVWPFDIPLLFRDGRAQHLTGLCLLKDICRGHLDGGQVGSKEITFYPDVVRSGDYMADAKTAGSVCLVIQLVLPCALFGDGPISLRLLGGTDAAMAPPIDFFKLVFEPVASKFGVHFDCQLKRRGFYPKGGGEVSLTINPIKSLEPVILLERGNVLRVTGCAYVAGVLPFKVARIMAQAARETIQHSYRQLPVNIEAIKEEQHRAMATGSGILIIAETSTGCFLSGSAIGSRGVPAEEVGAKAGQMLVDNLNHGGCVDDYLQDQLVILMALAKGTSKVKCGPITLHTETALQVAKTLTKMEYKITEVSKMEHILEIVGIGLDNKTLS</sequence>
<organism evidence="13 14">
    <name type="scientific">Paralvinella palmiformis</name>
    <dbReference type="NCBI Taxonomy" id="53620"/>
    <lineage>
        <taxon>Eukaryota</taxon>
        <taxon>Metazoa</taxon>
        <taxon>Spiralia</taxon>
        <taxon>Lophotrochozoa</taxon>
        <taxon>Annelida</taxon>
        <taxon>Polychaeta</taxon>
        <taxon>Sedentaria</taxon>
        <taxon>Canalipalpata</taxon>
        <taxon>Terebellida</taxon>
        <taxon>Terebelliformia</taxon>
        <taxon>Alvinellidae</taxon>
        <taxon>Paralvinella</taxon>
    </lineage>
</organism>
<evidence type="ECO:0000259" key="12">
    <source>
        <dbReference type="Pfam" id="PF05189"/>
    </source>
</evidence>
<dbReference type="Pfam" id="PF01137">
    <property type="entry name" value="RTC"/>
    <property type="match status" value="1"/>
</dbReference>
<dbReference type="NCBIfam" id="TIGR03399">
    <property type="entry name" value="RNA_3prim_cycl"/>
    <property type="match status" value="1"/>
</dbReference>
<evidence type="ECO:0000256" key="8">
    <source>
        <dbReference type="ARBA" id="ARBA00045867"/>
    </source>
</evidence>
<keyword evidence="14" id="KW-1185">Reference proteome</keyword>
<name>A0AAD9J9T7_9ANNE</name>
<reference evidence="13" key="1">
    <citation type="journal article" date="2023" name="Mol. Biol. Evol.">
        <title>Third-Generation Sequencing Reveals the Adaptive Role of the Epigenome in Three Deep-Sea Polychaetes.</title>
        <authorList>
            <person name="Perez M."/>
            <person name="Aroh O."/>
            <person name="Sun Y."/>
            <person name="Lan Y."/>
            <person name="Juniper S.K."/>
            <person name="Young C.R."/>
            <person name="Angers B."/>
            <person name="Qian P.Y."/>
        </authorList>
    </citation>
    <scope>NUCLEOTIDE SEQUENCE</scope>
    <source>
        <strain evidence="13">P08H-3</strain>
    </source>
</reference>
<comment type="catalytic activity">
    <reaction evidence="6">
        <text>a 3'-end 3'-phospho-ribonucleotide-RNA + ATP = a 3'-end 2',3'-cyclophospho-ribonucleotide-RNA + AMP + diphosphate</text>
        <dbReference type="Rhea" id="RHEA:23976"/>
        <dbReference type="Rhea" id="RHEA-COMP:10463"/>
        <dbReference type="Rhea" id="RHEA-COMP:10464"/>
        <dbReference type="ChEBI" id="CHEBI:30616"/>
        <dbReference type="ChEBI" id="CHEBI:33019"/>
        <dbReference type="ChEBI" id="CHEBI:83062"/>
        <dbReference type="ChEBI" id="CHEBI:83064"/>
        <dbReference type="ChEBI" id="CHEBI:456215"/>
        <dbReference type="EC" id="6.5.1.4"/>
    </reaction>
</comment>
<dbReference type="EC" id="6.5.1.4" evidence="2"/>
<keyword evidence="10" id="KW-0067">ATP-binding</keyword>
<evidence type="ECO:0000256" key="2">
    <source>
        <dbReference type="ARBA" id="ARBA00012725"/>
    </source>
</evidence>
<evidence type="ECO:0000256" key="7">
    <source>
        <dbReference type="ARBA" id="ARBA00032543"/>
    </source>
</evidence>
<dbReference type="InterPro" id="IPR013791">
    <property type="entry name" value="RNA3'-term_phos_cycl_insert"/>
</dbReference>
<dbReference type="SUPFAM" id="SSF52913">
    <property type="entry name" value="RNA 3'-terminal phosphate cyclase, RPTC, insert domain"/>
    <property type="match status" value="1"/>
</dbReference>
<dbReference type="Gene3D" id="3.65.10.20">
    <property type="entry name" value="RNA 3'-terminal phosphate cyclase domain"/>
    <property type="match status" value="1"/>
</dbReference>
<dbReference type="Pfam" id="PF05189">
    <property type="entry name" value="RTC_insert"/>
    <property type="match status" value="1"/>
</dbReference>
<feature type="binding site" evidence="10">
    <location>
        <position position="72"/>
    </location>
    <ligand>
        <name>ATP</name>
        <dbReference type="ChEBI" id="CHEBI:30616"/>
    </ligand>
</feature>
<dbReference type="PIRSF" id="PIRSF005378">
    <property type="entry name" value="RNA3'_term_phos_cycl_euk"/>
    <property type="match status" value="1"/>
</dbReference>
<dbReference type="InterPro" id="IPR023797">
    <property type="entry name" value="RNA3'_phos_cyclase_dom"/>
</dbReference>
<dbReference type="GO" id="GO:0006396">
    <property type="term" value="P:RNA processing"/>
    <property type="evidence" value="ECO:0007669"/>
    <property type="project" value="InterPro"/>
</dbReference>
<dbReference type="EMBL" id="JAODUP010000476">
    <property type="protein sequence ID" value="KAK2148904.1"/>
    <property type="molecule type" value="Genomic_DNA"/>
</dbReference>
<comment type="caution">
    <text evidence="13">The sequence shown here is derived from an EMBL/GenBank/DDBJ whole genome shotgun (WGS) entry which is preliminary data.</text>
</comment>
<feature type="active site" description="Tele-AMP-histidine intermediate" evidence="9">
    <location>
        <position position="288"/>
    </location>
</feature>
<evidence type="ECO:0000259" key="11">
    <source>
        <dbReference type="Pfam" id="PF01137"/>
    </source>
</evidence>
<evidence type="ECO:0000256" key="4">
    <source>
        <dbReference type="ARBA" id="ARBA00022598"/>
    </source>
</evidence>
<evidence type="ECO:0000256" key="1">
    <source>
        <dbReference type="ARBA" id="ARBA00009206"/>
    </source>
</evidence>
<dbReference type="InterPro" id="IPR037136">
    <property type="entry name" value="RNA3'_phos_cyclase_dom_sf"/>
</dbReference>
<keyword evidence="4" id="KW-0436">Ligase</keyword>
<dbReference type="InterPro" id="IPR036553">
    <property type="entry name" value="RPTC_insert"/>
</dbReference>
<dbReference type="SUPFAM" id="SSF55205">
    <property type="entry name" value="EPT/RTPC-like"/>
    <property type="match status" value="1"/>
</dbReference>
<dbReference type="PROSITE" id="PS01287">
    <property type="entry name" value="RTC"/>
    <property type="match status" value="1"/>
</dbReference>
<gene>
    <name evidence="13" type="ORF">LSH36_476g02054</name>
</gene>
<accession>A0AAD9J9T7</accession>
<dbReference type="GO" id="GO:0005524">
    <property type="term" value="F:ATP binding"/>
    <property type="evidence" value="ECO:0007669"/>
    <property type="project" value="UniProtKB-KW"/>
</dbReference>
<comment type="function">
    <text evidence="8">Catalyzes the conversion of 3'-phosphate to a 2',3'-cyclic phosphodiester at the end of RNA. The mechanism of action of the enzyme occurs in 3 steps: (A) adenylation of the enzyme by ATP; (B) transfer of adenylate to an RNA-N3'P to produce RNA-N3'PP5'A; (C) and attack of the adjacent 2'-hydroxyl on the 3'-phosphorus in the diester linkage to produce the cyclic end product. Likely functions in some aspects of cellular RNA processing. Function plays an important role in regulating axon regeneration by inhibiting central nervous system (CNS) axon regeneration following optic nerve injury.</text>
</comment>